<comment type="caution">
    <text evidence="1">The sequence shown here is derived from an EMBL/GenBank/DDBJ whole genome shotgun (WGS) entry which is preliminary data.</text>
</comment>
<evidence type="ECO:0000313" key="2">
    <source>
        <dbReference type="Proteomes" id="UP001060085"/>
    </source>
</evidence>
<gene>
    <name evidence="1" type="ORF">M9H77_06200</name>
</gene>
<name>A0ACC0BRF3_CATRO</name>
<proteinExistence type="predicted"/>
<dbReference type="EMBL" id="CM044702">
    <property type="protein sequence ID" value="KAI5675250.1"/>
    <property type="molecule type" value="Genomic_DNA"/>
</dbReference>
<organism evidence="1 2">
    <name type="scientific">Catharanthus roseus</name>
    <name type="common">Madagascar periwinkle</name>
    <name type="synonym">Vinca rosea</name>
    <dbReference type="NCBI Taxonomy" id="4058"/>
    <lineage>
        <taxon>Eukaryota</taxon>
        <taxon>Viridiplantae</taxon>
        <taxon>Streptophyta</taxon>
        <taxon>Embryophyta</taxon>
        <taxon>Tracheophyta</taxon>
        <taxon>Spermatophyta</taxon>
        <taxon>Magnoliopsida</taxon>
        <taxon>eudicotyledons</taxon>
        <taxon>Gunneridae</taxon>
        <taxon>Pentapetalae</taxon>
        <taxon>asterids</taxon>
        <taxon>lamiids</taxon>
        <taxon>Gentianales</taxon>
        <taxon>Apocynaceae</taxon>
        <taxon>Rauvolfioideae</taxon>
        <taxon>Vinceae</taxon>
        <taxon>Catharanthinae</taxon>
        <taxon>Catharanthus</taxon>
    </lineage>
</organism>
<sequence length="261" mass="29907">MSKLNDQFGSVIIRLYAIEIQSKNLKAYPKATSTCPKNFLPIDRANEGETLIIISKHVEQCNEDTPTSNSNSANTLEKRPPLGPQPDVPGKLKAMRKELVQMKRKRSQNKEMCFGEFADLNNLLLISSFEDVDNVGTSKKKSKRPNKYLKTPNAKIAKGKKSKKTEVSVPRHEAKNIRDSSKNMSDKGNWKLPPSIPYHVIREKAREKADHAKHQRFLQEPPTSCTKDRRRQMCTKRSENMFHSHLAKLKHRFVFSAYGNY</sequence>
<protein>
    <submittedName>
        <fullName evidence="1">Uncharacterized protein</fullName>
    </submittedName>
</protein>
<dbReference type="Proteomes" id="UP001060085">
    <property type="component" value="Linkage Group LG02"/>
</dbReference>
<accession>A0ACC0BRF3</accession>
<keyword evidence="2" id="KW-1185">Reference proteome</keyword>
<evidence type="ECO:0000313" key="1">
    <source>
        <dbReference type="EMBL" id="KAI5675250.1"/>
    </source>
</evidence>
<reference evidence="2" key="1">
    <citation type="journal article" date="2023" name="Nat. Plants">
        <title>Single-cell RNA sequencing provides a high-resolution roadmap for understanding the multicellular compartmentation of specialized metabolism.</title>
        <authorList>
            <person name="Sun S."/>
            <person name="Shen X."/>
            <person name="Li Y."/>
            <person name="Li Y."/>
            <person name="Wang S."/>
            <person name="Li R."/>
            <person name="Zhang H."/>
            <person name="Shen G."/>
            <person name="Guo B."/>
            <person name="Wei J."/>
            <person name="Xu J."/>
            <person name="St-Pierre B."/>
            <person name="Chen S."/>
            <person name="Sun C."/>
        </authorList>
    </citation>
    <scope>NUCLEOTIDE SEQUENCE [LARGE SCALE GENOMIC DNA]</scope>
</reference>